<evidence type="ECO:0000256" key="1">
    <source>
        <dbReference type="ARBA" id="ARBA00022602"/>
    </source>
</evidence>
<proteinExistence type="inferred from homology"/>
<dbReference type="PANTHER" id="PTHR43374">
    <property type="entry name" value="FLAVIN PRENYLTRANSFERASE"/>
    <property type="match status" value="1"/>
</dbReference>
<evidence type="ECO:0000313" key="8">
    <source>
        <dbReference type="Proteomes" id="UP001524383"/>
    </source>
</evidence>
<dbReference type="Pfam" id="PF02441">
    <property type="entry name" value="Flavoprotein"/>
    <property type="match status" value="1"/>
</dbReference>
<dbReference type="SUPFAM" id="SSF52507">
    <property type="entry name" value="Homo-oligomeric flavin-containing Cys decarboxylases, HFCD"/>
    <property type="match status" value="1"/>
</dbReference>
<evidence type="ECO:0000256" key="2">
    <source>
        <dbReference type="ARBA" id="ARBA00022630"/>
    </source>
</evidence>
<keyword evidence="3 5" id="KW-0288">FMN</keyword>
<comment type="caution">
    <text evidence="7">The sequence shown here is derived from an EMBL/GenBank/DDBJ whole genome shotgun (WGS) entry which is preliminary data.</text>
</comment>
<feature type="binding site" evidence="5">
    <location>
        <position position="35"/>
    </location>
    <ligand>
        <name>FMN</name>
        <dbReference type="ChEBI" id="CHEBI:58210"/>
    </ligand>
</feature>
<keyword evidence="4 5" id="KW-0808">Transferase</keyword>
<sequence length="183" mass="20049">MKELVVGVTGASGMIYAERLLTELQKQCRVHLVMSETAETIADLEEVSFSDFSVIREGNSDLAATIASGSFRFDGMVVVPCSMKSLAEIAHGISDTLIGRAADVCLKERRPLILVPRETPYSRVHLQNMLAAHDAGATILPASPPFYQKPNTIEDLADMIVSRILDHLKIEHTIGSRWSGYHA</sequence>
<dbReference type="InterPro" id="IPR004507">
    <property type="entry name" value="UbiX-like"/>
</dbReference>
<dbReference type="EMBL" id="VOTZ01000001">
    <property type="protein sequence ID" value="MCQ1537430.1"/>
    <property type="molecule type" value="Genomic_DNA"/>
</dbReference>
<accession>A0ABD4THX8</accession>
<dbReference type="EC" id="2.5.1.129" evidence="5"/>
<feature type="binding site" evidence="5">
    <location>
        <position position="117"/>
    </location>
    <ligand>
        <name>FMN</name>
        <dbReference type="ChEBI" id="CHEBI:58210"/>
    </ligand>
</feature>
<gene>
    <name evidence="5" type="primary">ubiX</name>
    <name evidence="7" type="ORF">FTO68_00195</name>
</gene>
<reference evidence="7 8" key="1">
    <citation type="submission" date="2019-08" db="EMBL/GenBank/DDBJ databases">
        <authorList>
            <person name="Chen S.-C."/>
            <person name="Lai M.-C."/>
            <person name="You Y.-T."/>
        </authorList>
    </citation>
    <scope>NUCLEOTIDE SEQUENCE [LARGE SCALE GENOMIC DNA]</scope>
    <source>
        <strain evidence="7 8">P2F9704a</strain>
    </source>
</reference>
<dbReference type="GO" id="GO:0106141">
    <property type="term" value="F:flavin prenyltransferase activity"/>
    <property type="evidence" value="ECO:0007669"/>
    <property type="project" value="UniProtKB-EC"/>
</dbReference>
<keyword evidence="8" id="KW-1185">Reference proteome</keyword>
<evidence type="ECO:0000313" key="7">
    <source>
        <dbReference type="EMBL" id="MCQ1537430.1"/>
    </source>
</evidence>
<dbReference type="RefSeq" id="WP_255331333.1">
    <property type="nucleotide sequence ID" value="NZ_VOTZ01000001.1"/>
</dbReference>
<comment type="similarity">
    <text evidence="5">Belongs to the UbiX/PAD1 family.</text>
</comment>
<evidence type="ECO:0000256" key="4">
    <source>
        <dbReference type="ARBA" id="ARBA00022679"/>
    </source>
</evidence>
<evidence type="ECO:0000259" key="6">
    <source>
        <dbReference type="Pfam" id="PF02441"/>
    </source>
</evidence>
<keyword evidence="2 5" id="KW-0285">Flavoprotein</keyword>
<evidence type="ECO:0000256" key="5">
    <source>
        <dbReference type="HAMAP-Rule" id="MF_01984"/>
    </source>
</evidence>
<dbReference type="NCBIfam" id="TIGR00421">
    <property type="entry name" value="ubiX_pad"/>
    <property type="match status" value="1"/>
</dbReference>
<feature type="binding site" evidence="5">
    <location>
        <position position="163"/>
    </location>
    <ligand>
        <name>dimethylallyl phosphate</name>
        <dbReference type="ChEBI" id="CHEBI:88052"/>
    </ligand>
</feature>
<dbReference type="HAMAP" id="MF_01984">
    <property type="entry name" value="ubiX_pad"/>
    <property type="match status" value="1"/>
</dbReference>
<feature type="binding site" evidence="5">
    <location>
        <begin position="82"/>
        <end position="85"/>
    </location>
    <ligand>
        <name>FMN</name>
        <dbReference type="ChEBI" id="CHEBI:58210"/>
    </ligand>
</feature>
<comment type="caution">
    <text evidence="5">Lacks conserved residue(s) required for the propagation of feature annotation.</text>
</comment>
<feature type="binding site" evidence="5">
    <location>
        <position position="147"/>
    </location>
    <ligand>
        <name>dimethylallyl phosphate</name>
        <dbReference type="ChEBI" id="CHEBI:88052"/>
    </ligand>
</feature>
<feature type="domain" description="Flavoprotein" evidence="6">
    <location>
        <begin position="2"/>
        <end position="168"/>
    </location>
</feature>
<dbReference type="NCBIfam" id="NF004685">
    <property type="entry name" value="PRK06029.1"/>
    <property type="match status" value="1"/>
</dbReference>
<dbReference type="InterPro" id="IPR003382">
    <property type="entry name" value="Flavoprotein"/>
</dbReference>
<protein>
    <recommendedName>
        <fullName evidence="5">Flavin prenyltransferase UbiX</fullName>
        <ecNumber evidence="5">2.5.1.129</ecNumber>
    </recommendedName>
</protein>
<dbReference type="Proteomes" id="UP001524383">
    <property type="component" value="Unassembled WGS sequence"/>
</dbReference>
<evidence type="ECO:0000256" key="3">
    <source>
        <dbReference type="ARBA" id="ARBA00022643"/>
    </source>
</evidence>
<dbReference type="Gene3D" id="3.40.50.1950">
    <property type="entry name" value="Flavin prenyltransferase-like"/>
    <property type="match status" value="1"/>
</dbReference>
<comment type="function">
    <text evidence="5">Flavin prenyltransferase that catalyzes the synthesis of the prenylated FMN cofactor (prenyl-FMN) for 4-hydroxy-3-polyprenylbenzoic acid decarboxylase UbiD. The prenyltransferase is metal-independent and links a dimethylallyl moiety from dimethylallyl monophosphate (DMAP) to the flavin N5 and C6 atoms of FMN.</text>
</comment>
<feature type="binding site" evidence="5">
    <location>
        <begin position="10"/>
        <end position="12"/>
    </location>
    <ligand>
        <name>FMN</name>
        <dbReference type="ChEBI" id="CHEBI:58210"/>
    </ligand>
</feature>
<organism evidence="7 8">
    <name type="scientific">Methanocalculus taiwanensis</name>
    <dbReference type="NCBI Taxonomy" id="106207"/>
    <lineage>
        <taxon>Archaea</taxon>
        <taxon>Methanobacteriati</taxon>
        <taxon>Methanobacteriota</taxon>
        <taxon>Stenosarchaea group</taxon>
        <taxon>Methanomicrobia</taxon>
        <taxon>Methanomicrobiales</taxon>
        <taxon>Methanocalculaceae</taxon>
        <taxon>Methanocalculus</taxon>
    </lineage>
</organism>
<keyword evidence="1 5" id="KW-0637">Prenyltransferase</keyword>
<dbReference type="InterPro" id="IPR036551">
    <property type="entry name" value="Flavin_trans-like"/>
</dbReference>
<name>A0ABD4THX8_9EURY</name>
<comment type="catalytic activity">
    <reaction evidence="5">
        <text>dimethylallyl phosphate + FMNH2 = prenylated FMNH2 + phosphate</text>
        <dbReference type="Rhea" id="RHEA:37743"/>
        <dbReference type="ChEBI" id="CHEBI:43474"/>
        <dbReference type="ChEBI" id="CHEBI:57618"/>
        <dbReference type="ChEBI" id="CHEBI:87467"/>
        <dbReference type="ChEBI" id="CHEBI:88052"/>
        <dbReference type="EC" id="2.5.1.129"/>
    </reaction>
</comment>
<dbReference type="PANTHER" id="PTHR43374:SF1">
    <property type="entry name" value="FLAVIN PRENYLTRANSFERASE PAD1, MITOCHONDRIAL"/>
    <property type="match status" value="1"/>
</dbReference>
<dbReference type="AlphaFoldDB" id="A0ABD4THX8"/>